<feature type="domain" description="ATPase AAA-type core" evidence="1">
    <location>
        <begin position="58"/>
        <end position="112"/>
    </location>
</feature>
<name>A0ABQ5X589_9GAMM</name>
<dbReference type="EMBL" id="BSOA01000003">
    <property type="protein sequence ID" value="GLQ86785.1"/>
    <property type="molecule type" value="Genomic_DNA"/>
</dbReference>
<organism evidence="2 3">
    <name type="scientific">Dyella flagellata</name>
    <dbReference type="NCBI Taxonomy" id="1867833"/>
    <lineage>
        <taxon>Bacteria</taxon>
        <taxon>Pseudomonadati</taxon>
        <taxon>Pseudomonadota</taxon>
        <taxon>Gammaproteobacteria</taxon>
        <taxon>Lysobacterales</taxon>
        <taxon>Rhodanobacteraceae</taxon>
        <taxon>Dyella</taxon>
    </lineage>
</organism>
<accession>A0ABQ5X589</accession>
<protein>
    <recommendedName>
        <fullName evidence="1">ATPase AAA-type core domain-containing protein</fullName>
    </recommendedName>
</protein>
<dbReference type="Proteomes" id="UP001156627">
    <property type="component" value="Unassembled WGS sequence"/>
</dbReference>
<evidence type="ECO:0000259" key="1">
    <source>
        <dbReference type="Pfam" id="PF13304"/>
    </source>
</evidence>
<keyword evidence="3" id="KW-1185">Reference proteome</keyword>
<reference evidence="3" key="1">
    <citation type="journal article" date="2019" name="Int. J. Syst. Evol. Microbiol.">
        <title>The Global Catalogue of Microorganisms (GCM) 10K type strain sequencing project: providing services to taxonomists for standard genome sequencing and annotation.</title>
        <authorList>
            <consortium name="The Broad Institute Genomics Platform"/>
            <consortium name="The Broad Institute Genome Sequencing Center for Infectious Disease"/>
            <person name="Wu L."/>
            <person name="Ma J."/>
        </authorList>
    </citation>
    <scope>NUCLEOTIDE SEQUENCE [LARGE SCALE GENOMIC DNA]</scope>
    <source>
        <strain evidence="3">NBRC 111981</strain>
    </source>
</reference>
<proteinExistence type="predicted"/>
<sequence length="133" mass="14563">MRRLGCQSQRSLQHRDAGTGILRCPSFSGSHSRIDQIYVDAVSERFVIPAKAGMTSKTLRYLLWIAALDTPRPPSLMVLNEPGISLHPDLLPALARLIGQATAKSQVGVISHASRLIAALEDLPATPSRWRKN</sequence>
<dbReference type="Pfam" id="PF13304">
    <property type="entry name" value="AAA_21"/>
    <property type="match status" value="1"/>
</dbReference>
<comment type="caution">
    <text evidence="2">The sequence shown here is derived from an EMBL/GenBank/DDBJ whole genome shotgun (WGS) entry which is preliminary data.</text>
</comment>
<gene>
    <name evidence="2" type="ORF">GCM10007898_03510</name>
</gene>
<evidence type="ECO:0000313" key="3">
    <source>
        <dbReference type="Proteomes" id="UP001156627"/>
    </source>
</evidence>
<evidence type="ECO:0000313" key="2">
    <source>
        <dbReference type="EMBL" id="GLQ86785.1"/>
    </source>
</evidence>
<dbReference type="InterPro" id="IPR003959">
    <property type="entry name" value="ATPase_AAA_core"/>
</dbReference>